<sequence length="135" mass="14291">MLAMLVIVSCVHALMIVVCTVQSSAIFKIVHGGHGMLSSSSLVNSVETAVLAGVPNTCYWNDPPGMVRYATAKVVVDRLKSMLGGSIDAKSCGVTIWYKSSSNTVSTGMAGPEAVLPAAYDEIRRLDQMYEACGM</sequence>
<reference evidence="1 2" key="1">
    <citation type="submission" date="2016-06" db="EMBL/GenBank/DDBJ databases">
        <title>Comparative genomics of the ectomycorrhizal sister species Rhizopogon vinicolor and Rhizopogon vesiculosus (Basidiomycota: Boletales) reveals a divergence of the mating type B locus.</title>
        <authorList>
            <consortium name="DOE Joint Genome Institute"/>
            <person name="Mujic A.B."/>
            <person name="Kuo A."/>
            <person name="Tritt A."/>
            <person name="Lipzen A."/>
            <person name="Chen C."/>
            <person name="Johnson J."/>
            <person name="Sharma A."/>
            <person name="Barry K."/>
            <person name="Grigoriev I.V."/>
            <person name="Spatafora J.W."/>
        </authorList>
    </citation>
    <scope>NUCLEOTIDE SEQUENCE [LARGE SCALE GENOMIC DNA]</scope>
    <source>
        <strain evidence="1 2">AM-OR11-026</strain>
    </source>
</reference>
<dbReference type="AlphaFoldDB" id="A0A1B7MHP7"/>
<dbReference type="Proteomes" id="UP000092154">
    <property type="component" value="Unassembled WGS sequence"/>
</dbReference>
<gene>
    <name evidence="1" type="ORF">K503DRAFT_787419</name>
</gene>
<dbReference type="EMBL" id="KV449119">
    <property type="protein sequence ID" value="OAX32108.1"/>
    <property type="molecule type" value="Genomic_DNA"/>
</dbReference>
<protein>
    <submittedName>
        <fullName evidence="1">Uncharacterized protein</fullName>
    </submittedName>
</protein>
<dbReference type="InParanoid" id="A0A1B7MHP7"/>
<organism evidence="1 2">
    <name type="scientific">Rhizopogon vinicolor AM-OR11-026</name>
    <dbReference type="NCBI Taxonomy" id="1314800"/>
    <lineage>
        <taxon>Eukaryota</taxon>
        <taxon>Fungi</taxon>
        <taxon>Dikarya</taxon>
        <taxon>Basidiomycota</taxon>
        <taxon>Agaricomycotina</taxon>
        <taxon>Agaricomycetes</taxon>
        <taxon>Agaricomycetidae</taxon>
        <taxon>Boletales</taxon>
        <taxon>Suillineae</taxon>
        <taxon>Rhizopogonaceae</taxon>
        <taxon>Rhizopogon</taxon>
    </lineage>
</organism>
<name>A0A1B7MHP7_9AGAM</name>
<accession>A0A1B7MHP7</accession>
<proteinExistence type="predicted"/>
<evidence type="ECO:0000313" key="1">
    <source>
        <dbReference type="EMBL" id="OAX32108.1"/>
    </source>
</evidence>
<keyword evidence="2" id="KW-1185">Reference proteome</keyword>
<evidence type="ECO:0000313" key="2">
    <source>
        <dbReference type="Proteomes" id="UP000092154"/>
    </source>
</evidence>